<dbReference type="GO" id="GO:0005975">
    <property type="term" value="P:carbohydrate metabolic process"/>
    <property type="evidence" value="ECO:0007669"/>
    <property type="project" value="InterPro"/>
</dbReference>
<dbReference type="Proteomes" id="UP000256869">
    <property type="component" value="Unassembled WGS sequence"/>
</dbReference>
<name>A0A3D9IQT2_9BACL</name>
<organism evidence="1 2">
    <name type="scientific">Cohnella lupini</name>
    <dbReference type="NCBI Taxonomy" id="1294267"/>
    <lineage>
        <taxon>Bacteria</taxon>
        <taxon>Bacillati</taxon>
        <taxon>Bacillota</taxon>
        <taxon>Bacilli</taxon>
        <taxon>Bacillales</taxon>
        <taxon>Paenibacillaceae</taxon>
        <taxon>Cohnella</taxon>
    </lineage>
</organism>
<dbReference type="InterPro" id="IPR012341">
    <property type="entry name" value="6hp_glycosidase-like_sf"/>
</dbReference>
<reference evidence="1 2" key="1">
    <citation type="submission" date="2018-07" db="EMBL/GenBank/DDBJ databases">
        <title>Genomic Encyclopedia of Type Strains, Phase III (KMG-III): the genomes of soil and plant-associated and newly described type strains.</title>
        <authorList>
            <person name="Whitman W."/>
        </authorList>
    </citation>
    <scope>NUCLEOTIDE SEQUENCE [LARGE SCALE GENOMIC DNA]</scope>
    <source>
        <strain evidence="1 2">CECT 8236</strain>
    </source>
</reference>
<keyword evidence="2" id="KW-1185">Reference proteome</keyword>
<evidence type="ECO:0000313" key="1">
    <source>
        <dbReference type="EMBL" id="RED63998.1"/>
    </source>
</evidence>
<dbReference type="InterPro" id="IPR008928">
    <property type="entry name" value="6-hairpin_glycosidase_sf"/>
</dbReference>
<dbReference type="AlphaFoldDB" id="A0A3D9IQT2"/>
<dbReference type="EMBL" id="QRDY01000003">
    <property type="protein sequence ID" value="RED63998.1"/>
    <property type="molecule type" value="Genomic_DNA"/>
</dbReference>
<proteinExistence type="predicted"/>
<dbReference type="Gene3D" id="1.50.10.10">
    <property type="match status" value="1"/>
</dbReference>
<sequence>MSHHSELVSFSKDFKGYVDSFTCDWLGDVKPDILLSEISAGKAHVLIRFTLEEEIRQDDWQVRLKPSFSPSFHWSPHLTPTPEHVVDQHSFRCPALLASDKKKLLTVIPDVELLRNNHEKVAKSGSDTEPHWYMDLDAPSNRLVLGMTATSVREHVLHVRESGAAYPRGLLEFGFYIVASDAPEHLNNPWREVLRFFWEGWGRPLLAQGQPNEGELNVYVDRAYDWAFRDWEHAVWQEFELDGIRVGAPTFIVNVTQSPNYPGRVNEREVRSIWNQAWFSSLRSAQGLFRFGRLNDRPEYVARAKMMKELALAAPQSNGFFPSVIATEMERVEVGGQYYNRSLGWSTRYWGNSDRNPFHLNVREAPYHVLDMSWTALLMLRWHEELEQDERLIDYAHRYASSLLKLQDSSGFFPGWIDKATFMSCGVLDQSAETALSVTFLLKLHDLTGERSYANAALRAMDAVLVHVVPDGRWEDFETYWSCSRVGEADWRGGKIPRNNMYKQCNFSMFWTAEALLACYKLNGNEEYMTMGRRCLDEMLMTQAAWQPPYIYVPALGGFGVMNADGEWNDARQSLFAELIVLYGLELNEEEYIERGLSAMRASFTMMYCPENAVVKERWEKAWPFLSEKDYGFMMENYGHGGITHPTEDPMGEFTIFDWGNGAAAEGYLRMRDRFGYEFVSGRTSSNPTSASI</sequence>
<dbReference type="RefSeq" id="WP_115992097.1">
    <property type="nucleotide sequence ID" value="NZ_QRDY01000003.1"/>
</dbReference>
<evidence type="ECO:0000313" key="2">
    <source>
        <dbReference type="Proteomes" id="UP000256869"/>
    </source>
</evidence>
<dbReference type="SUPFAM" id="SSF48208">
    <property type="entry name" value="Six-hairpin glycosidases"/>
    <property type="match status" value="1"/>
</dbReference>
<dbReference type="OrthoDB" id="2087371at2"/>
<protein>
    <submittedName>
        <fullName evidence="1">Uncharacterized protein</fullName>
    </submittedName>
</protein>
<accession>A0A3D9IQT2</accession>
<comment type="caution">
    <text evidence="1">The sequence shown here is derived from an EMBL/GenBank/DDBJ whole genome shotgun (WGS) entry which is preliminary data.</text>
</comment>
<gene>
    <name evidence="1" type="ORF">DFP95_103239</name>
</gene>